<dbReference type="PANTHER" id="PTHR33734">
    <property type="entry name" value="LYSM DOMAIN-CONTAINING GPI-ANCHORED PROTEIN 2"/>
    <property type="match status" value="1"/>
</dbReference>
<dbReference type="PANTHER" id="PTHR33734:SF22">
    <property type="entry name" value="MEMBRANE-BOUND LYTIC MUREIN TRANSGLYCOSYLASE D"/>
    <property type="match status" value="1"/>
</dbReference>
<dbReference type="SUPFAM" id="SSF54106">
    <property type="entry name" value="LysM domain"/>
    <property type="match status" value="3"/>
</dbReference>
<keyword evidence="3" id="KW-1185">Reference proteome</keyword>
<protein>
    <submittedName>
        <fullName evidence="2">LysM peptidoglycan-binding domain-containing protein</fullName>
    </submittedName>
</protein>
<dbReference type="InterPro" id="IPR008258">
    <property type="entry name" value="Transglycosylase_SLT_dom_1"/>
</dbReference>
<dbReference type="Gene3D" id="3.10.350.10">
    <property type="entry name" value="LysM domain"/>
    <property type="match status" value="3"/>
</dbReference>
<feature type="domain" description="LysM" evidence="1">
    <location>
        <begin position="389"/>
        <end position="434"/>
    </location>
</feature>
<dbReference type="InterPro" id="IPR036779">
    <property type="entry name" value="LysM_dom_sf"/>
</dbReference>
<reference evidence="2 3" key="1">
    <citation type="submission" date="2023-11" db="EMBL/GenBank/DDBJ databases">
        <title>Peredibacter starrii A3.12.</title>
        <authorList>
            <person name="Mitchell R.J."/>
        </authorList>
    </citation>
    <scope>NUCLEOTIDE SEQUENCE [LARGE SCALE GENOMIC DNA]</scope>
    <source>
        <strain evidence="2 3">A3.12</strain>
    </source>
</reference>
<evidence type="ECO:0000259" key="1">
    <source>
        <dbReference type="PROSITE" id="PS51782"/>
    </source>
</evidence>
<dbReference type="PROSITE" id="PS51257">
    <property type="entry name" value="PROKAR_LIPOPROTEIN"/>
    <property type="match status" value="1"/>
</dbReference>
<dbReference type="GO" id="GO:0008932">
    <property type="term" value="F:lytic endotransglycosylase activity"/>
    <property type="evidence" value="ECO:0007669"/>
    <property type="project" value="TreeGrafter"/>
</dbReference>
<dbReference type="Pfam" id="PF01476">
    <property type="entry name" value="LysM"/>
    <property type="match status" value="3"/>
</dbReference>
<dbReference type="PROSITE" id="PS51782">
    <property type="entry name" value="LYSM"/>
    <property type="match status" value="3"/>
</dbReference>
<evidence type="ECO:0000313" key="3">
    <source>
        <dbReference type="Proteomes" id="UP001324634"/>
    </source>
</evidence>
<proteinExistence type="predicted"/>
<organism evidence="2 3">
    <name type="scientific">Peredibacter starrii</name>
    <dbReference type="NCBI Taxonomy" id="28202"/>
    <lineage>
        <taxon>Bacteria</taxon>
        <taxon>Pseudomonadati</taxon>
        <taxon>Bdellovibrionota</taxon>
        <taxon>Bacteriovoracia</taxon>
        <taxon>Bacteriovoracales</taxon>
        <taxon>Bacteriovoracaceae</taxon>
        <taxon>Peredibacter</taxon>
    </lineage>
</organism>
<dbReference type="AlphaFoldDB" id="A0AAX4HJD3"/>
<dbReference type="Pfam" id="PF01464">
    <property type="entry name" value="SLT"/>
    <property type="match status" value="1"/>
</dbReference>
<feature type="domain" description="LysM" evidence="1">
    <location>
        <begin position="460"/>
        <end position="503"/>
    </location>
</feature>
<dbReference type="Gene3D" id="1.10.530.10">
    <property type="match status" value="1"/>
</dbReference>
<sequence>MKKISVLSTLTLSSMLLMSCSQMKKTPSREMSSLMETVQIEDDEVFEKAQQNGEYTHEMAEADADDDSIKTTVGDAEIDKELPDSENNEVPYARNFLAKKNTKRMQFWVDYFTKQNRDRMQRFINNGEEYRHHIEAIFEAHGLPKELYFVGLIESGYYLGARSHASAVGPWQFIRGTGARYGLKITSEIDERQDLFKSTKAAAMYFKDMHNVLSSWELALAGYNAGEYGIIRRIMKHGTRDFYELSRNKHLPSETINYVPKVLAAMHVVNNAEKYGFVIPKKKHRLFDLTELKPVKKNISLVSVARRMNIDVALLKKLNPELRRTSTPRHFAGTYYLRVPKSKYSYRLDEIAAPVEVAKFSKPESRRDLNRRTAHVEKEAKVETEVKPKLHHVRRGETLVSIARKYNMTPRELAMANDFKSWRTRVKIGQRLKLEERDEQKVATRTVAQTPKVKVTNRPIVYKVKRGDNLTDLARLFDLNVSKIKTANNLKRGQIQVGQKIVLPGTQKGIYTVRKGDHLTKVAREFNQPIEALVKINSLKQRSIYPGQKIIVNMD</sequence>
<dbReference type="RefSeq" id="WP_321389849.1">
    <property type="nucleotide sequence ID" value="NZ_CP139487.1"/>
</dbReference>
<dbReference type="InterPro" id="IPR018392">
    <property type="entry name" value="LysM"/>
</dbReference>
<feature type="domain" description="LysM" evidence="1">
    <location>
        <begin position="509"/>
        <end position="552"/>
    </location>
</feature>
<name>A0AAX4HJD3_9BACT</name>
<dbReference type="SUPFAM" id="SSF53955">
    <property type="entry name" value="Lysozyme-like"/>
    <property type="match status" value="1"/>
</dbReference>
<dbReference type="InterPro" id="IPR023346">
    <property type="entry name" value="Lysozyme-like_dom_sf"/>
</dbReference>
<dbReference type="KEGG" id="psti:SOO65_11600"/>
<gene>
    <name evidence="2" type="ORF">SOO65_11600</name>
</gene>
<dbReference type="SMART" id="SM00257">
    <property type="entry name" value="LysM"/>
    <property type="match status" value="3"/>
</dbReference>
<accession>A0AAX4HJD3</accession>
<dbReference type="CDD" id="cd16894">
    <property type="entry name" value="MltD-like"/>
    <property type="match status" value="1"/>
</dbReference>
<dbReference type="EMBL" id="CP139487">
    <property type="protein sequence ID" value="WPU63330.1"/>
    <property type="molecule type" value="Genomic_DNA"/>
</dbReference>
<dbReference type="Proteomes" id="UP001324634">
    <property type="component" value="Chromosome"/>
</dbReference>
<dbReference type="CDD" id="cd00118">
    <property type="entry name" value="LysM"/>
    <property type="match status" value="3"/>
</dbReference>
<evidence type="ECO:0000313" key="2">
    <source>
        <dbReference type="EMBL" id="WPU63330.1"/>
    </source>
</evidence>